<evidence type="ECO:0000313" key="1">
    <source>
        <dbReference type="EMBL" id="KAK4025196.1"/>
    </source>
</evidence>
<dbReference type="Proteomes" id="UP001234178">
    <property type="component" value="Unassembled WGS sequence"/>
</dbReference>
<sequence>MESTFDYREQQISVTLTFASQIFEEYPRYVDFENGSLILHDFYRKYKDAHSCLETRFFGRFQNALVGLAERKKVEVTKSTDESLGALVLCLKVMPSVSRIKKADFSSKLGRLFYFVKENASISSIVESKDKIYHKQPFLIVSGTLEYPLSFFLVIEKTAIPVGSNCAHAFHVLFASFFIFRLEYP</sequence>
<comment type="caution">
    <text evidence="1">The sequence shown here is derived from an EMBL/GenBank/DDBJ whole genome shotgun (WGS) entry which is preliminary data.</text>
</comment>
<accession>A0ABR0AJA3</accession>
<organism evidence="1 2">
    <name type="scientific">Daphnia magna</name>
    <dbReference type="NCBI Taxonomy" id="35525"/>
    <lineage>
        <taxon>Eukaryota</taxon>
        <taxon>Metazoa</taxon>
        <taxon>Ecdysozoa</taxon>
        <taxon>Arthropoda</taxon>
        <taxon>Crustacea</taxon>
        <taxon>Branchiopoda</taxon>
        <taxon>Diplostraca</taxon>
        <taxon>Cladocera</taxon>
        <taxon>Anomopoda</taxon>
        <taxon>Daphniidae</taxon>
        <taxon>Daphnia</taxon>
    </lineage>
</organism>
<reference evidence="1 2" key="1">
    <citation type="journal article" date="2023" name="Nucleic Acids Res.">
        <title>The hologenome of Daphnia magna reveals possible DNA methylation and microbiome-mediated evolution of the host genome.</title>
        <authorList>
            <person name="Chaturvedi A."/>
            <person name="Li X."/>
            <person name="Dhandapani V."/>
            <person name="Marshall H."/>
            <person name="Kissane S."/>
            <person name="Cuenca-Cambronero M."/>
            <person name="Asole G."/>
            <person name="Calvet F."/>
            <person name="Ruiz-Romero M."/>
            <person name="Marangio P."/>
            <person name="Guigo R."/>
            <person name="Rago D."/>
            <person name="Mirbahai L."/>
            <person name="Eastwood N."/>
            <person name="Colbourne J.K."/>
            <person name="Zhou J."/>
            <person name="Mallon E."/>
            <person name="Orsini L."/>
        </authorList>
    </citation>
    <scope>NUCLEOTIDE SEQUENCE [LARGE SCALE GENOMIC DNA]</scope>
    <source>
        <strain evidence="1">LRV0_1</strain>
    </source>
</reference>
<name>A0ABR0AJA3_9CRUS</name>
<keyword evidence="2" id="KW-1185">Reference proteome</keyword>
<proteinExistence type="predicted"/>
<evidence type="ECO:0000313" key="2">
    <source>
        <dbReference type="Proteomes" id="UP001234178"/>
    </source>
</evidence>
<dbReference type="EMBL" id="JAOYFB010000038">
    <property type="protein sequence ID" value="KAK4025196.1"/>
    <property type="molecule type" value="Genomic_DNA"/>
</dbReference>
<protein>
    <submittedName>
        <fullName evidence="1">Uncharacterized protein</fullName>
    </submittedName>
</protein>
<gene>
    <name evidence="1" type="ORF">OUZ56_014270</name>
</gene>